<dbReference type="EMBL" id="RXIC02000019">
    <property type="protein sequence ID" value="KAB1226983.1"/>
    <property type="molecule type" value="Genomic_DNA"/>
</dbReference>
<sequence>MAPEGLAHVDILNSTMELSKDGTVLPLNLTYEWRFTDKIVKEVFCKVKPVHLDVAIHPIGMKSRVGQMETLLHLGANDVRIVELPSSVGILFATGCSSMERLSISSISQLDGLSLTGCEKLVEIQGALSFESISFIEMVGCYNLPSEFGTSLIQPSPNSAAQRLVCLPGNEVPNWFSHSRIGFSTSFLVPPLSESQIRMLSICAVYGIKKGSNWKKKYHGNP</sequence>
<organism evidence="1 2">
    <name type="scientific">Morella rubra</name>
    <name type="common">Chinese bayberry</name>
    <dbReference type="NCBI Taxonomy" id="262757"/>
    <lineage>
        <taxon>Eukaryota</taxon>
        <taxon>Viridiplantae</taxon>
        <taxon>Streptophyta</taxon>
        <taxon>Embryophyta</taxon>
        <taxon>Tracheophyta</taxon>
        <taxon>Spermatophyta</taxon>
        <taxon>Magnoliopsida</taxon>
        <taxon>eudicotyledons</taxon>
        <taxon>Gunneridae</taxon>
        <taxon>Pentapetalae</taxon>
        <taxon>rosids</taxon>
        <taxon>fabids</taxon>
        <taxon>Fagales</taxon>
        <taxon>Myricaceae</taxon>
        <taxon>Morella</taxon>
    </lineage>
</organism>
<keyword evidence="2" id="KW-1185">Reference proteome</keyword>
<proteinExistence type="predicted"/>
<protein>
    <submittedName>
        <fullName evidence="1">Uncharacterized protein</fullName>
    </submittedName>
</protein>
<comment type="caution">
    <text evidence="1">The sequence shown here is derived from an EMBL/GenBank/DDBJ whole genome shotgun (WGS) entry which is preliminary data.</text>
</comment>
<evidence type="ECO:0000313" key="1">
    <source>
        <dbReference type="EMBL" id="KAB1226983.1"/>
    </source>
</evidence>
<dbReference type="OrthoDB" id="1301794at2759"/>
<name>A0A6A1WQP6_9ROSI</name>
<evidence type="ECO:0000313" key="2">
    <source>
        <dbReference type="Proteomes" id="UP000516437"/>
    </source>
</evidence>
<dbReference type="Proteomes" id="UP000516437">
    <property type="component" value="Chromosome 1"/>
</dbReference>
<reference evidence="1 2" key="1">
    <citation type="journal article" date="2019" name="Plant Biotechnol. J.">
        <title>The red bayberry genome and genetic basis of sex determination.</title>
        <authorList>
            <person name="Jia H.M."/>
            <person name="Jia H.J."/>
            <person name="Cai Q.L."/>
            <person name="Wang Y."/>
            <person name="Zhao H.B."/>
            <person name="Yang W.F."/>
            <person name="Wang G.Y."/>
            <person name="Li Y.H."/>
            <person name="Zhan D.L."/>
            <person name="Shen Y.T."/>
            <person name="Niu Q.F."/>
            <person name="Chang L."/>
            <person name="Qiu J."/>
            <person name="Zhao L."/>
            <person name="Xie H.B."/>
            <person name="Fu W.Y."/>
            <person name="Jin J."/>
            <person name="Li X.W."/>
            <person name="Jiao Y."/>
            <person name="Zhou C.C."/>
            <person name="Tu T."/>
            <person name="Chai C.Y."/>
            <person name="Gao J.L."/>
            <person name="Fan L.J."/>
            <person name="van de Weg E."/>
            <person name="Wang J.Y."/>
            <person name="Gao Z.S."/>
        </authorList>
    </citation>
    <scope>NUCLEOTIDE SEQUENCE [LARGE SCALE GENOMIC DNA]</scope>
    <source>
        <tissue evidence="1">Leaves</tissue>
    </source>
</reference>
<gene>
    <name evidence="1" type="ORF">CJ030_MR1G014995</name>
</gene>
<accession>A0A6A1WQP6</accession>
<dbReference type="AlphaFoldDB" id="A0A6A1WQP6"/>